<proteinExistence type="predicted"/>
<evidence type="ECO:0000313" key="3">
    <source>
        <dbReference type="Proteomes" id="UP000095743"/>
    </source>
</evidence>
<gene>
    <name evidence="2" type="ORF">Gferi_08190</name>
</gene>
<accession>A0A1D8GF72</accession>
<name>A0A1D8GF72_9FIRM</name>
<keyword evidence="1" id="KW-1133">Transmembrane helix</keyword>
<evidence type="ECO:0000313" key="2">
    <source>
        <dbReference type="EMBL" id="AOT69558.1"/>
    </source>
</evidence>
<keyword evidence="1" id="KW-0472">Membrane</keyword>
<feature type="transmembrane region" description="Helical" evidence="1">
    <location>
        <begin position="122"/>
        <end position="144"/>
    </location>
</feature>
<feature type="transmembrane region" description="Helical" evidence="1">
    <location>
        <begin position="12"/>
        <end position="33"/>
    </location>
</feature>
<evidence type="ECO:0000256" key="1">
    <source>
        <dbReference type="SAM" id="Phobius"/>
    </source>
</evidence>
<feature type="transmembrane region" description="Helical" evidence="1">
    <location>
        <begin position="150"/>
        <end position="174"/>
    </location>
</feature>
<keyword evidence="1" id="KW-0812">Transmembrane</keyword>
<dbReference type="Pfam" id="PF09819">
    <property type="entry name" value="ABC_cobalt"/>
    <property type="match status" value="1"/>
</dbReference>
<dbReference type="InterPro" id="IPR017195">
    <property type="entry name" value="ABC_thiamin-permease_prd"/>
</dbReference>
<dbReference type="AlphaFoldDB" id="A0A1D8GF72"/>
<dbReference type="STRING" id="1424294.Gferi_08190"/>
<dbReference type="OrthoDB" id="1707612at2"/>
<dbReference type="Proteomes" id="UP000095743">
    <property type="component" value="Chromosome"/>
</dbReference>
<feature type="transmembrane region" description="Helical" evidence="1">
    <location>
        <begin position="45"/>
        <end position="67"/>
    </location>
</feature>
<dbReference type="KEGG" id="gfe:Gferi_08190"/>
<sequence>MDSGKRRLNNFTVFDLVMIALTAALGIAIKPIVVPLVHVITGPLFIPGGAVAGGFYMLWIVLGIGYVKRFGTGTLIGIVQSILVIATGMMGTHGIMSLISYTLPGIAADLVFLISKDKQYHVLHYILGCMAANVAGTLVTNFLFFRLPPVTVALLLSSAALSGAAGGLIASSLIKGLERTNLNL</sequence>
<reference evidence="2 3" key="1">
    <citation type="submission" date="2016-09" db="EMBL/GenBank/DDBJ databases">
        <title>Genomic analysis reveals versatility of anaerobic energy metabolism of Geosporobacter ferrireducens IRF9 of phylum Firmicutes.</title>
        <authorList>
            <person name="Kim S.-J."/>
        </authorList>
    </citation>
    <scope>NUCLEOTIDE SEQUENCE [LARGE SCALE GENOMIC DNA]</scope>
    <source>
        <strain evidence="2 3">IRF9</strain>
    </source>
</reference>
<feature type="transmembrane region" description="Helical" evidence="1">
    <location>
        <begin position="74"/>
        <end position="92"/>
    </location>
</feature>
<protein>
    <submittedName>
        <fullName evidence="2">Uncharacterized protein</fullName>
    </submittedName>
</protein>
<dbReference type="EMBL" id="CP017269">
    <property type="protein sequence ID" value="AOT69558.1"/>
    <property type="molecule type" value="Genomic_DNA"/>
</dbReference>
<keyword evidence="3" id="KW-1185">Reference proteome</keyword>
<organism evidence="2 3">
    <name type="scientific">Geosporobacter ferrireducens</name>
    <dbReference type="NCBI Taxonomy" id="1424294"/>
    <lineage>
        <taxon>Bacteria</taxon>
        <taxon>Bacillati</taxon>
        <taxon>Bacillota</taxon>
        <taxon>Clostridia</taxon>
        <taxon>Peptostreptococcales</taxon>
        <taxon>Thermotaleaceae</taxon>
        <taxon>Geosporobacter</taxon>
    </lineage>
</organism>
<dbReference type="RefSeq" id="WP_069975366.1">
    <property type="nucleotide sequence ID" value="NZ_CP017269.1"/>
</dbReference>